<dbReference type="OrthoDB" id="418495at2759"/>
<dbReference type="EMBL" id="JAAAHW010007567">
    <property type="protein sequence ID" value="KAF9947452.1"/>
    <property type="molecule type" value="Genomic_DNA"/>
</dbReference>
<dbReference type="Gene3D" id="3.40.30.10">
    <property type="entry name" value="Glutaredoxin"/>
    <property type="match status" value="1"/>
</dbReference>
<evidence type="ECO:0000313" key="2">
    <source>
        <dbReference type="EMBL" id="KAF9947452.1"/>
    </source>
</evidence>
<sequence length="85" mass="9131">DVFDDLNVKYASLELDEHDQGLEIQNSLKEISGQPTVPNVYVKGHHVGGSDATTAAKQSGELQKLLNGNVWAKLPDTLAADGRDS</sequence>
<dbReference type="Proteomes" id="UP000749646">
    <property type="component" value="Unassembled WGS sequence"/>
</dbReference>
<accession>A0A9P6ITL8</accession>
<dbReference type="PANTHER" id="PTHR45694:SF5">
    <property type="entry name" value="GLUTAREDOXIN 2"/>
    <property type="match status" value="1"/>
</dbReference>
<gene>
    <name evidence="2" type="primary">TXNRD3</name>
    <name evidence="2" type="ORF">BGZ65_008801</name>
</gene>
<protein>
    <submittedName>
        <fullName evidence="2">Thioredoxin reductase</fullName>
    </submittedName>
</protein>
<dbReference type="AlphaFoldDB" id="A0A9P6ITL8"/>
<comment type="caution">
    <text evidence="2">The sequence shown here is derived from an EMBL/GenBank/DDBJ whole genome shotgun (WGS) entry which is preliminary data.</text>
</comment>
<evidence type="ECO:0000313" key="3">
    <source>
        <dbReference type="Proteomes" id="UP000749646"/>
    </source>
</evidence>
<dbReference type="PROSITE" id="PS51354">
    <property type="entry name" value="GLUTAREDOXIN_2"/>
    <property type="match status" value="1"/>
</dbReference>
<organism evidence="2 3">
    <name type="scientific">Modicella reniformis</name>
    <dbReference type="NCBI Taxonomy" id="1440133"/>
    <lineage>
        <taxon>Eukaryota</taxon>
        <taxon>Fungi</taxon>
        <taxon>Fungi incertae sedis</taxon>
        <taxon>Mucoromycota</taxon>
        <taxon>Mortierellomycotina</taxon>
        <taxon>Mortierellomycetes</taxon>
        <taxon>Mortierellales</taxon>
        <taxon>Mortierellaceae</taxon>
        <taxon>Modicella</taxon>
    </lineage>
</organism>
<dbReference type="PANTHER" id="PTHR45694">
    <property type="entry name" value="GLUTAREDOXIN 2"/>
    <property type="match status" value="1"/>
</dbReference>
<feature type="non-terminal residue" evidence="2">
    <location>
        <position position="1"/>
    </location>
</feature>
<dbReference type="GO" id="GO:0005737">
    <property type="term" value="C:cytoplasm"/>
    <property type="evidence" value="ECO:0007669"/>
    <property type="project" value="TreeGrafter"/>
</dbReference>
<dbReference type="Pfam" id="PF00462">
    <property type="entry name" value="Glutaredoxin"/>
    <property type="match status" value="1"/>
</dbReference>
<dbReference type="InterPro" id="IPR036249">
    <property type="entry name" value="Thioredoxin-like_sf"/>
</dbReference>
<dbReference type="InterPro" id="IPR002109">
    <property type="entry name" value="Glutaredoxin"/>
</dbReference>
<keyword evidence="3" id="KW-1185">Reference proteome</keyword>
<dbReference type="GO" id="GO:0034599">
    <property type="term" value="P:cellular response to oxidative stress"/>
    <property type="evidence" value="ECO:0007669"/>
    <property type="project" value="TreeGrafter"/>
</dbReference>
<name>A0A9P6ITL8_9FUNG</name>
<reference evidence="2" key="1">
    <citation type="journal article" date="2020" name="Fungal Divers.">
        <title>Resolving the Mortierellaceae phylogeny through synthesis of multi-gene phylogenetics and phylogenomics.</title>
        <authorList>
            <person name="Vandepol N."/>
            <person name="Liber J."/>
            <person name="Desiro A."/>
            <person name="Na H."/>
            <person name="Kennedy M."/>
            <person name="Barry K."/>
            <person name="Grigoriev I.V."/>
            <person name="Miller A.N."/>
            <person name="O'Donnell K."/>
            <person name="Stajich J.E."/>
            <person name="Bonito G."/>
        </authorList>
    </citation>
    <scope>NUCLEOTIDE SEQUENCE</scope>
    <source>
        <strain evidence="2">MES-2147</strain>
    </source>
</reference>
<dbReference type="GO" id="GO:0015038">
    <property type="term" value="F:glutathione disulfide oxidoreductase activity"/>
    <property type="evidence" value="ECO:0007669"/>
    <property type="project" value="TreeGrafter"/>
</dbReference>
<evidence type="ECO:0000259" key="1">
    <source>
        <dbReference type="Pfam" id="PF00462"/>
    </source>
</evidence>
<feature type="domain" description="Glutaredoxin" evidence="1">
    <location>
        <begin position="2"/>
        <end position="47"/>
    </location>
</feature>
<dbReference type="CDD" id="cd03419">
    <property type="entry name" value="GRX_GRXh_1_2_like"/>
    <property type="match status" value="1"/>
</dbReference>
<dbReference type="SUPFAM" id="SSF52833">
    <property type="entry name" value="Thioredoxin-like"/>
    <property type="match status" value="1"/>
</dbReference>
<proteinExistence type="predicted"/>